<reference evidence="2" key="2">
    <citation type="submission" date="2020-02" db="EMBL/GenBank/DDBJ databases">
        <authorList>
            <person name="Matsumoto Y."/>
            <person name="Kinjo T."/>
            <person name="Motooka D."/>
            <person name="Nabeya D."/>
            <person name="Jung N."/>
            <person name="Uechi K."/>
            <person name="Horii T."/>
            <person name="Iida T."/>
            <person name="Fujita J."/>
            <person name="Nakamura S."/>
        </authorList>
    </citation>
    <scope>NUCLEOTIDE SEQUENCE</scope>
    <source>
        <strain evidence="2">JCM 12375</strain>
    </source>
</reference>
<dbReference type="EMBL" id="AP027452">
    <property type="protein sequence ID" value="BDY26522.1"/>
    <property type="molecule type" value="Genomic_DNA"/>
</dbReference>
<dbReference type="Pfam" id="PF21831">
    <property type="entry name" value="DUF6891"/>
    <property type="match status" value="1"/>
</dbReference>
<dbReference type="RefSeq" id="WP_051579064.1">
    <property type="nucleotide sequence ID" value="NZ_AP022567.1"/>
</dbReference>
<dbReference type="InterPro" id="IPR054186">
    <property type="entry name" value="DUF6891"/>
</dbReference>
<keyword evidence="4" id="KW-1185">Reference proteome</keyword>
<proteinExistence type="predicted"/>
<dbReference type="EMBL" id="AP022567">
    <property type="protein sequence ID" value="BBX31401.1"/>
    <property type="molecule type" value="Genomic_DNA"/>
</dbReference>
<sequence length="228" mass="25644">MDNTTIDHVPPTSGRDKLARMIRTHLVAGFWSYDDIAAYAHEALDDFDDVDPDDAAALVDSMWKARLAEQATWADTGDFGRLEQTFAQLESEGILARMCFTCCSTCANSEIDDERTPAPDTDDWYPYREWAYTYFHQQDALRLAEPDPVLLLGYSAFRPHPDLPRSLVDAAADGDQAAHAEVVDRTDTLVGQRIAALARHFGLTVTWSGSRRERISLSIPEWRKPLPQ</sequence>
<organism evidence="3 5">
    <name type="scientific">Mycolicibacterium mageritense</name>
    <name type="common">Mycobacterium mageritense</name>
    <dbReference type="NCBI Taxonomy" id="53462"/>
    <lineage>
        <taxon>Bacteria</taxon>
        <taxon>Bacillati</taxon>
        <taxon>Actinomycetota</taxon>
        <taxon>Actinomycetes</taxon>
        <taxon>Mycobacteriales</taxon>
        <taxon>Mycobacteriaceae</taxon>
        <taxon>Mycolicibacterium</taxon>
    </lineage>
</organism>
<evidence type="ECO:0000313" key="4">
    <source>
        <dbReference type="Proteomes" id="UP000465622"/>
    </source>
</evidence>
<dbReference type="Proteomes" id="UP000465622">
    <property type="component" value="Chromosome"/>
</dbReference>
<feature type="domain" description="DUF6891" evidence="1">
    <location>
        <begin position="15"/>
        <end position="224"/>
    </location>
</feature>
<reference evidence="2 4" key="1">
    <citation type="journal article" date="2019" name="Emerg. Microbes Infect.">
        <title>Comprehensive subspecies identification of 175 nontuberculous mycobacteria species based on 7547 genomic profiles.</title>
        <authorList>
            <person name="Matsumoto Y."/>
            <person name="Kinjo T."/>
            <person name="Motooka D."/>
            <person name="Nabeya D."/>
            <person name="Jung N."/>
            <person name="Uechi K."/>
            <person name="Horii T."/>
            <person name="Iida T."/>
            <person name="Fujita J."/>
            <person name="Nakamura S."/>
        </authorList>
    </citation>
    <scope>NUCLEOTIDE SEQUENCE [LARGE SCALE GENOMIC DNA]</scope>
    <source>
        <strain evidence="2 4">JCM 12375</strain>
    </source>
</reference>
<evidence type="ECO:0000313" key="5">
    <source>
        <dbReference type="Proteomes" id="UP001241092"/>
    </source>
</evidence>
<protein>
    <recommendedName>
        <fullName evidence="1">DUF6891 domain-containing protein</fullName>
    </recommendedName>
</protein>
<reference evidence="3" key="3">
    <citation type="submission" date="2023-03" db="EMBL/GenBank/DDBJ databases">
        <title>Draft genome sequence of a Mycolicibacterium mageritense strain H4_3_1 isolated from a hybrid biological-inorganic system reactor.</title>
        <authorList>
            <person name="Feng X."/>
            <person name="Kazama D."/>
            <person name="Sato K."/>
            <person name="Kobayashi H."/>
        </authorList>
    </citation>
    <scope>NUCLEOTIDE SEQUENCE</scope>
    <source>
        <strain evidence="3">H4_3_1</strain>
    </source>
</reference>
<gene>
    <name evidence="3" type="ORF">hbim_00434</name>
    <name evidence="2" type="ORF">MMAGJ_06830</name>
</gene>
<evidence type="ECO:0000259" key="1">
    <source>
        <dbReference type="Pfam" id="PF21831"/>
    </source>
</evidence>
<evidence type="ECO:0000313" key="2">
    <source>
        <dbReference type="EMBL" id="BBX31401.1"/>
    </source>
</evidence>
<dbReference type="AlphaFoldDB" id="A0AAI8TQ67"/>
<evidence type="ECO:0000313" key="3">
    <source>
        <dbReference type="EMBL" id="BDY26522.1"/>
    </source>
</evidence>
<dbReference type="Proteomes" id="UP001241092">
    <property type="component" value="Chromosome"/>
</dbReference>
<accession>A0AAI8TQ67</accession>
<name>A0AAI8TQ67_MYCME</name>